<dbReference type="SUPFAM" id="SSF51604">
    <property type="entry name" value="Enolase C-terminal domain-like"/>
    <property type="match status" value="1"/>
</dbReference>
<accession>A0A5P9P4B7</accession>
<name>A0A5P9P4B7_9EURY</name>
<dbReference type="RefSeq" id="WP_152940914.1">
    <property type="nucleotide sequence ID" value="NZ_CP045488.1"/>
</dbReference>
<evidence type="ECO:0000313" key="3">
    <source>
        <dbReference type="Proteomes" id="UP000326170"/>
    </source>
</evidence>
<dbReference type="Gene3D" id="3.20.20.120">
    <property type="entry name" value="Enolase-like C-terminal domain"/>
    <property type="match status" value="1"/>
</dbReference>
<dbReference type="Gene3D" id="3.30.390.10">
    <property type="entry name" value="Enolase-like, N-terminal domain"/>
    <property type="match status" value="1"/>
</dbReference>
<dbReference type="InterPro" id="IPR036849">
    <property type="entry name" value="Enolase-like_C_sf"/>
</dbReference>
<dbReference type="Proteomes" id="UP000326170">
    <property type="component" value="Chromosome"/>
</dbReference>
<dbReference type="EMBL" id="CP045488">
    <property type="protein sequence ID" value="QFU82680.1"/>
    <property type="molecule type" value="Genomic_DNA"/>
</dbReference>
<dbReference type="AlphaFoldDB" id="A0A5P9P4B7"/>
<dbReference type="GeneID" id="42301214"/>
<evidence type="ECO:0000256" key="1">
    <source>
        <dbReference type="SAM" id="MobiDB-lite"/>
    </source>
</evidence>
<proteinExistence type="predicted"/>
<sequence>MNYDRLAALSLSIDDVALERLERETSSEFTRVTTEIALAGSDADGETVVGRGEDVTYEADEHDALADTGLPDLTGEYTIDSFADRLEAVDLFPAGAPDREVFRNYRRWGVESAALDLALRQAGTDVASELGRSLEPVRFVASTRLGEPPTADRLEALRERVPDLECKLDPIPEWDKDLVADIVDTVGSDGVRILDLKGQYEGTDVDVPADPELYTLVLEAFPDAVLEDPALTDETRPLFDDGEVRRRVSWDAPIHGVDDIEALPWEPDWLNVKPSRFGSLESLFETIAYCAERDIRCYGGGQFELGVGRGQIQLLASLWYADGPNDVAPRAYNDPELGASLPSSPLEPSAEPCGFRWTVDGR</sequence>
<dbReference type="OrthoDB" id="155947at2157"/>
<dbReference type="KEGG" id="nas:GCU68_09170"/>
<feature type="region of interest" description="Disordered" evidence="1">
    <location>
        <begin position="331"/>
        <end position="350"/>
    </location>
</feature>
<organism evidence="2 3">
    <name type="scientific">Natronorubrum aibiense</name>
    <dbReference type="NCBI Taxonomy" id="348826"/>
    <lineage>
        <taxon>Archaea</taxon>
        <taxon>Methanobacteriati</taxon>
        <taxon>Methanobacteriota</taxon>
        <taxon>Stenosarchaea group</taxon>
        <taxon>Halobacteria</taxon>
        <taxon>Halobacteriales</taxon>
        <taxon>Natrialbaceae</taxon>
        <taxon>Natronorubrum</taxon>
    </lineage>
</organism>
<feature type="compositionally biased region" description="Low complexity" evidence="1">
    <location>
        <begin position="335"/>
        <end position="350"/>
    </location>
</feature>
<gene>
    <name evidence="2" type="ORF">GCU68_09170</name>
</gene>
<protein>
    <recommendedName>
        <fullName evidence="4">Enolase</fullName>
    </recommendedName>
</protein>
<reference evidence="2 3" key="1">
    <citation type="journal article" date="2007" name="Int. J. Syst. Evol. Microbiol.">
        <title>Natronorubrum sulfidifaciens sp. nov., an extremely haloalkaliphilic archaeon isolated from Aiding salt lake in Xin-Jiang, China.</title>
        <authorList>
            <person name="Cui H.L."/>
            <person name="Tohty D."/>
            <person name="Liu H.C."/>
            <person name="Liu S.J."/>
            <person name="Oren A."/>
            <person name="Zhou P.J."/>
        </authorList>
    </citation>
    <scope>NUCLEOTIDE SEQUENCE [LARGE SCALE GENOMIC DNA]</scope>
    <source>
        <strain evidence="2 3">7-3</strain>
    </source>
</reference>
<evidence type="ECO:0000313" key="2">
    <source>
        <dbReference type="EMBL" id="QFU82680.1"/>
    </source>
</evidence>
<dbReference type="InterPro" id="IPR029017">
    <property type="entry name" value="Enolase-like_N"/>
</dbReference>
<keyword evidence="3" id="KW-1185">Reference proteome</keyword>
<evidence type="ECO:0008006" key="4">
    <source>
        <dbReference type="Google" id="ProtNLM"/>
    </source>
</evidence>